<evidence type="ECO:0000313" key="5">
    <source>
        <dbReference type="EMBL" id="BAB97741.1"/>
    </source>
</evidence>
<dbReference type="BioCyc" id="CORYNE:G18NG-9905-MONOMER"/>
<evidence type="ECO:0000256" key="4">
    <source>
        <dbReference type="RuleBase" id="RU004508"/>
    </source>
</evidence>
<dbReference type="PANTHER" id="PTHR30244">
    <property type="entry name" value="TRANSAMINASE"/>
    <property type="match status" value="1"/>
</dbReference>
<dbReference type="GO" id="GO:0030170">
    <property type="term" value="F:pyridoxal phosphate binding"/>
    <property type="evidence" value="ECO:0007669"/>
    <property type="project" value="TreeGrafter"/>
</dbReference>
<dbReference type="PIRSF" id="PIRSF000390">
    <property type="entry name" value="PLP_StrS"/>
    <property type="match status" value="1"/>
</dbReference>
<evidence type="ECO:0000256" key="3">
    <source>
        <dbReference type="PIRSR" id="PIRSR000390-2"/>
    </source>
</evidence>
<dbReference type="PATRIC" id="fig|196627.13.peg.351"/>
<accession>Q8NTF9</accession>
<dbReference type="RefSeq" id="WP_011013588.1">
    <property type="nucleotide sequence ID" value="NC_003450.3"/>
</dbReference>
<dbReference type="CDD" id="cd00616">
    <property type="entry name" value="AHBA_syn"/>
    <property type="match status" value="1"/>
</dbReference>
<dbReference type="GO" id="GO:0008483">
    <property type="term" value="F:transaminase activity"/>
    <property type="evidence" value="ECO:0007669"/>
    <property type="project" value="TreeGrafter"/>
</dbReference>
<evidence type="ECO:0000313" key="6">
    <source>
        <dbReference type="Proteomes" id="UP000000582"/>
    </source>
</evidence>
<dbReference type="Gene3D" id="3.90.1150.10">
    <property type="entry name" value="Aspartate Aminotransferase, domain 1"/>
    <property type="match status" value="1"/>
</dbReference>
<dbReference type="InterPro" id="IPR000653">
    <property type="entry name" value="DegT/StrS_aminotransferase"/>
</dbReference>
<dbReference type="STRING" id="196627.cg0418"/>
<dbReference type="OrthoDB" id="9804264at2"/>
<dbReference type="Gene3D" id="3.40.640.10">
    <property type="entry name" value="Type I PLP-dependent aspartate aminotransferase-like (Major domain)"/>
    <property type="match status" value="1"/>
</dbReference>
<comment type="similarity">
    <text evidence="4">Belongs to the DegT/DnrJ/EryC1 family.</text>
</comment>
<organism evidence="5 6">
    <name type="scientific">Corynebacterium glutamicum (strain ATCC 13032 / DSM 20300 / JCM 1318 / BCRC 11384 / CCUG 27702 / LMG 3730 / NBRC 12168 / NCIMB 10025 / NRRL B-2784 / 534)</name>
    <dbReference type="NCBI Taxonomy" id="196627"/>
    <lineage>
        <taxon>Bacteria</taxon>
        <taxon>Bacillati</taxon>
        <taxon>Actinomycetota</taxon>
        <taxon>Actinomycetes</taxon>
        <taxon>Mycobacteriales</taxon>
        <taxon>Corynebacteriaceae</taxon>
        <taxon>Corynebacterium</taxon>
    </lineage>
</organism>
<keyword evidence="3 4" id="KW-0663">Pyridoxal phosphate</keyword>
<dbReference type="GeneID" id="1021186"/>
<keyword evidence="6" id="KW-1185">Reference proteome</keyword>
<dbReference type="InterPro" id="IPR015421">
    <property type="entry name" value="PyrdxlP-dep_Trfase_major"/>
</dbReference>
<dbReference type="PANTHER" id="PTHR30244:SF34">
    <property type="entry name" value="DTDP-4-AMINO-4,6-DIDEOXYGALACTOSE TRANSAMINASE"/>
    <property type="match status" value="1"/>
</dbReference>
<protein>
    <submittedName>
        <fullName evidence="5">Predicted pyridoxal phosphate-dependent enzyme apparently involved in regulation of cell wall biogenesis</fullName>
    </submittedName>
</protein>
<dbReference type="InterPro" id="IPR015422">
    <property type="entry name" value="PyrdxlP-dep_Trfase_small"/>
</dbReference>
<sequence length="385" mass="41795">MTNERIFLSSPDVTQLEEDALVRAIRSGWIAPLGPEVDAFEQELAEYCGRKYVVALSSGTAALHLGLLALGVGEGDLVLTSSMTFAATTNAIVYTGAEPIFVDCDESGNMDPDLLEKAFAELKSEGKEVKAVVPVDLLGKVVQHEKIKKIADEYGAVVLSDAAESLGAIRNGKSAAAYGVAAAVSFNGNKIMTTSGGGALLTDDKDIADNVRYLATQARQPVVHYEHTDVGYNYRLSNILAALGRAQLSRLDKMIERRRQHRAFYRELFAGVSGVEIFGEPSGVDGGDTIDNFWLTSILIDKEVAGFSSEDLRSVLNQANIESRPLWKPMHLQPVFKKYRSFTNEEGQRLFDSGLSLPSGSVLDNASMNRVETTIGQFLESQHAI</sequence>
<reference evidence="6" key="1">
    <citation type="journal article" date="2003" name="Appl. Microbiol. Biotechnol.">
        <title>The Corynebacterium glutamicum genome: features and impacts on biotechnological processes.</title>
        <authorList>
            <person name="Ikeda M."/>
            <person name="Nakagawa S."/>
        </authorList>
    </citation>
    <scope>NUCLEOTIDE SEQUENCE [LARGE SCALE GENOMIC DNA]</scope>
    <source>
        <strain evidence="6">ATCC 13032 / DSM 20300 / BCRC 11384 / JCM 1318 / LMG 3730 / NCIMB 10025</strain>
    </source>
</reference>
<gene>
    <name evidence="5" type="ordered locus">Cgl0348</name>
</gene>
<name>Q8NTF9_CORGL</name>
<dbReference type="HOGENOM" id="CLU_033332_2_1_11"/>
<dbReference type="eggNOG" id="COG0399">
    <property type="taxonomic scope" value="Bacteria"/>
</dbReference>
<feature type="modified residue" description="N6-(pyridoxal phosphate)lysine" evidence="3">
    <location>
        <position position="190"/>
    </location>
</feature>
<evidence type="ECO:0000256" key="1">
    <source>
        <dbReference type="ARBA" id="ARBA00001933"/>
    </source>
</evidence>
<dbReference type="EMBL" id="BA000036">
    <property type="protein sequence ID" value="BAB97741.1"/>
    <property type="molecule type" value="Genomic_DNA"/>
</dbReference>
<dbReference type="GO" id="GO:0000271">
    <property type="term" value="P:polysaccharide biosynthetic process"/>
    <property type="evidence" value="ECO:0007669"/>
    <property type="project" value="TreeGrafter"/>
</dbReference>
<dbReference type="InterPro" id="IPR015424">
    <property type="entry name" value="PyrdxlP-dep_Trfase"/>
</dbReference>
<dbReference type="KEGG" id="cgl:Cgl0348"/>
<dbReference type="Proteomes" id="UP000000582">
    <property type="component" value="Chromosome"/>
</dbReference>
<accession>Q6M813</accession>
<dbReference type="KEGG" id="cgb:cg0418"/>
<dbReference type="Pfam" id="PF01041">
    <property type="entry name" value="DegT_DnrJ_EryC1"/>
    <property type="match status" value="1"/>
</dbReference>
<proteinExistence type="inferred from homology"/>
<dbReference type="SUPFAM" id="SSF53383">
    <property type="entry name" value="PLP-dependent transferases"/>
    <property type="match status" value="1"/>
</dbReference>
<comment type="cofactor">
    <cofactor evidence="1">
        <name>pyridoxal 5'-phosphate</name>
        <dbReference type="ChEBI" id="CHEBI:597326"/>
    </cofactor>
</comment>
<evidence type="ECO:0000256" key="2">
    <source>
        <dbReference type="PIRSR" id="PIRSR000390-1"/>
    </source>
</evidence>
<dbReference type="AlphaFoldDB" id="Q8NTF9"/>
<feature type="active site" description="Proton acceptor" evidence="2">
    <location>
        <position position="190"/>
    </location>
</feature>